<dbReference type="SUPFAM" id="SSF52833">
    <property type="entry name" value="Thioredoxin-like"/>
    <property type="match status" value="1"/>
</dbReference>
<dbReference type="Gene3D" id="3.40.30.10">
    <property type="entry name" value="Glutaredoxin"/>
    <property type="match status" value="1"/>
</dbReference>
<accession>A0A0P6XH84</accession>
<dbReference type="Pfam" id="PF00578">
    <property type="entry name" value="AhpC-TSA"/>
    <property type="match status" value="1"/>
</dbReference>
<dbReference type="GO" id="GO:0004601">
    <property type="term" value="F:peroxidase activity"/>
    <property type="evidence" value="ECO:0007669"/>
    <property type="project" value="UniProtKB-KW"/>
</dbReference>
<evidence type="ECO:0000259" key="1">
    <source>
        <dbReference type="Pfam" id="PF00578"/>
    </source>
</evidence>
<dbReference type="OrthoDB" id="9809733at2"/>
<protein>
    <submittedName>
        <fullName evidence="2">Thioredoxin peroxidase</fullName>
    </submittedName>
</protein>
<keyword evidence="3" id="KW-1185">Reference proteome</keyword>
<reference evidence="2 3" key="1">
    <citation type="submission" date="2015-07" db="EMBL/GenBank/DDBJ databases">
        <title>Genome sequence of Ornatilinea apprima DSM 23815.</title>
        <authorList>
            <person name="Hemp J."/>
            <person name="Ward L.M."/>
            <person name="Pace L.A."/>
            <person name="Fischer W.W."/>
        </authorList>
    </citation>
    <scope>NUCLEOTIDE SEQUENCE [LARGE SCALE GENOMIC DNA]</scope>
    <source>
        <strain evidence="2 3">P3M-1</strain>
    </source>
</reference>
<dbReference type="EMBL" id="LGCL01000015">
    <property type="protein sequence ID" value="KPL79157.1"/>
    <property type="molecule type" value="Genomic_DNA"/>
</dbReference>
<comment type="caution">
    <text evidence="2">The sequence shown here is derived from an EMBL/GenBank/DDBJ whole genome shotgun (WGS) entry which is preliminary data.</text>
</comment>
<sequence length="105" mass="12301">MSQDHQLFEERGAQILAMGPDGPLGFKRYWAEHEIPFIGMADVKSKMSDRYYQEVNLFKMGRMPAVFVIDRQGMIRYAHYGDSMKDIPENQEILDVIDRLEKEDD</sequence>
<dbReference type="InterPro" id="IPR000866">
    <property type="entry name" value="AhpC/TSA"/>
</dbReference>
<name>A0A0P6XH84_9CHLR</name>
<keyword evidence="2" id="KW-0560">Oxidoreductase</keyword>
<evidence type="ECO:0000313" key="3">
    <source>
        <dbReference type="Proteomes" id="UP000050417"/>
    </source>
</evidence>
<organism evidence="2 3">
    <name type="scientific">Ornatilinea apprima</name>
    <dbReference type="NCBI Taxonomy" id="1134406"/>
    <lineage>
        <taxon>Bacteria</taxon>
        <taxon>Bacillati</taxon>
        <taxon>Chloroflexota</taxon>
        <taxon>Anaerolineae</taxon>
        <taxon>Anaerolineales</taxon>
        <taxon>Anaerolineaceae</taxon>
        <taxon>Ornatilinea</taxon>
    </lineage>
</organism>
<gene>
    <name evidence="2" type="ORF">ADN00_04715</name>
</gene>
<proteinExistence type="predicted"/>
<keyword evidence="2" id="KW-0575">Peroxidase</keyword>
<dbReference type="Proteomes" id="UP000050417">
    <property type="component" value="Unassembled WGS sequence"/>
</dbReference>
<dbReference type="InterPro" id="IPR036249">
    <property type="entry name" value="Thioredoxin-like_sf"/>
</dbReference>
<feature type="domain" description="Alkyl hydroperoxide reductase subunit C/ Thiol specific antioxidant" evidence="1">
    <location>
        <begin position="1"/>
        <end position="77"/>
    </location>
</feature>
<dbReference type="STRING" id="1134406.ADN00_04715"/>
<dbReference type="AlphaFoldDB" id="A0A0P6XH84"/>
<evidence type="ECO:0000313" key="2">
    <source>
        <dbReference type="EMBL" id="KPL79157.1"/>
    </source>
</evidence>